<dbReference type="Gene3D" id="1.10.645.10">
    <property type="entry name" value="Cytochrome-c3 Hydrogenase, chain B"/>
    <property type="match status" value="1"/>
</dbReference>
<dbReference type="STRING" id="588602.SAMN04487991_1384"/>
<keyword evidence="2" id="KW-1185">Reference proteome</keyword>
<dbReference type="EMBL" id="FORH01000002">
    <property type="protein sequence ID" value="SFJ09211.1"/>
    <property type="molecule type" value="Genomic_DNA"/>
</dbReference>
<name>A0A1I3NIW0_9RHOB</name>
<dbReference type="OrthoDB" id="7778333at2"/>
<sequence>MRDDPMNTAGAERLHAVIAPDLPIAQLVIGKPVEEVAMLVPRLFNLCRSAQEAAVRLALDLPLAGDVQHALCADFARDHLMRLGIIVPRGLGIEPLPVAQGAAALLPEVMPASDTEFEEFLSGDDGFAPLFKALDEAFEAGEAIADLPAPAPGELMSRRACENSTAGRHLDHPLMQVVEARKGRGPLWRATARMLDLAACLKGEAPAPTRLADGTAMVPASRGSYVVKAAIADGQVAEFTRTTPTDHLMAPGGIMEQSLASLPPAKHHLAQVVIDILDPCTVVELRGGALGGLRNA</sequence>
<dbReference type="AlphaFoldDB" id="A0A1I3NIW0"/>
<accession>A0A1I3NIW0</accession>
<dbReference type="RefSeq" id="WP_090059421.1">
    <property type="nucleotide sequence ID" value="NZ_FORH01000002.1"/>
</dbReference>
<gene>
    <name evidence="1" type="ORF">SAMN04487991_1384</name>
</gene>
<proteinExistence type="predicted"/>
<organism evidence="1 2">
    <name type="scientific">Celeribacter neptunius</name>
    <dbReference type="NCBI Taxonomy" id="588602"/>
    <lineage>
        <taxon>Bacteria</taxon>
        <taxon>Pseudomonadati</taxon>
        <taxon>Pseudomonadota</taxon>
        <taxon>Alphaproteobacteria</taxon>
        <taxon>Rhodobacterales</taxon>
        <taxon>Roseobacteraceae</taxon>
        <taxon>Celeribacter</taxon>
    </lineage>
</organism>
<dbReference type="Proteomes" id="UP000199630">
    <property type="component" value="Unassembled WGS sequence"/>
</dbReference>
<evidence type="ECO:0008006" key="3">
    <source>
        <dbReference type="Google" id="ProtNLM"/>
    </source>
</evidence>
<reference evidence="2" key="1">
    <citation type="submission" date="2016-10" db="EMBL/GenBank/DDBJ databases">
        <authorList>
            <person name="Varghese N."/>
            <person name="Submissions S."/>
        </authorList>
    </citation>
    <scope>NUCLEOTIDE SEQUENCE [LARGE SCALE GENOMIC DNA]</scope>
    <source>
        <strain evidence="2">DSM 26471</strain>
    </source>
</reference>
<evidence type="ECO:0000313" key="1">
    <source>
        <dbReference type="EMBL" id="SFJ09211.1"/>
    </source>
</evidence>
<evidence type="ECO:0000313" key="2">
    <source>
        <dbReference type="Proteomes" id="UP000199630"/>
    </source>
</evidence>
<protein>
    <recommendedName>
        <fullName evidence="3">Hydrogenase expression/formation protein HupK</fullName>
    </recommendedName>
</protein>
<dbReference type="SUPFAM" id="SSF56762">
    <property type="entry name" value="HydB/Nqo4-like"/>
    <property type="match status" value="1"/>
</dbReference>
<dbReference type="InterPro" id="IPR029014">
    <property type="entry name" value="NiFe-Hase_large"/>
</dbReference>